<dbReference type="InterPro" id="IPR017896">
    <property type="entry name" value="4Fe4S_Fe-S-bd"/>
</dbReference>
<dbReference type="SUPFAM" id="SSF46548">
    <property type="entry name" value="alpha-helical ferredoxin"/>
    <property type="match status" value="1"/>
</dbReference>
<keyword evidence="2" id="KW-0408">Iron</keyword>
<dbReference type="RefSeq" id="WP_258498778.1">
    <property type="nucleotide sequence ID" value="NZ_JANSKA010000002.1"/>
</dbReference>
<dbReference type="Gene3D" id="3.20.20.100">
    <property type="entry name" value="NADP-dependent oxidoreductase domain"/>
    <property type="match status" value="1"/>
</dbReference>
<evidence type="ECO:0000259" key="5">
    <source>
        <dbReference type="Pfam" id="PF13187"/>
    </source>
</evidence>
<evidence type="ECO:0000256" key="2">
    <source>
        <dbReference type="ARBA" id="ARBA00023004"/>
    </source>
</evidence>
<keyword evidence="7" id="KW-1185">Reference proteome</keyword>
<dbReference type="InterPro" id="IPR036812">
    <property type="entry name" value="NAD(P)_OxRdtase_dom_sf"/>
</dbReference>
<sequence length="374" mass="41274">MNEFFGTTMPKLGFGLMRLPRLADGTTIDVEQCEAMTDAFLDAGMRYFDTAYVYEGSEEAAKRFLVSRHPRESFLLADKINASPWTAKSAEEAKRELATSLERTGAGYFDFYLLHALSSRNVDYYEDYGIWDFVAKAKEQGLVRHVGFSFHDRPDVLDKILTSHPEAEFVQLQLNYGDWESPSVCSRENYEVAVAHGKPVIVMEPVKGGLLANPPQQVQDILRAANPSASIASWAVRFVASLENVMVVLSGMSNVAQMEDNLSYMREFAPLSAAERDAVARASRALAAVEQVPCTGCHYCTGGCPQKIDIPSVFSAYNCYLVYGDLAGAKRNYQSAVSKRGKASDCVRCLQCESACPQGIQITSWLEKAAAVLE</sequence>
<name>A0ABT1Z7B3_9ACTN</name>
<dbReference type="PANTHER" id="PTHR43312">
    <property type="entry name" value="D-THREO-ALDOSE 1-DEHYDROGENASE"/>
    <property type="match status" value="1"/>
</dbReference>
<keyword evidence="3" id="KW-0411">Iron-sulfur</keyword>
<comment type="caution">
    <text evidence="6">The sequence shown here is derived from an EMBL/GenBank/DDBJ whole genome shotgun (WGS) entry which is preliminary data.</text>
</comment>
<dbReference type="InterPro" id="IPR023210">
    <property type="entry name" value="NADP_OxRdtase_dom"/>
</dbReference>
<proteinExistence type="predicted"/>
<evidence type="ECO:0000313" key="7">
    <source>
        <dbReference type="Proteomes" id="UP001204320"/>
    </source>
</evidence>
<dbReference type="PANTHER" id="PTHR43312:SF2">
    <property type="entry name" value="OXIDOREDUCTASE"/>
    <property type="match status" value="1"/>
</dbReference>
<dbReference type="InterPro" id="IPR053135">
    <property type="entry name" value="AKR2_Oxidoreductase"/>
</dbReference>
<dbReference type="Pfam" id="PF13187">
    <property type="entry name" value="Fer4_9"/>
    <property type="match status" value="1"/>
</dbReference>
<protein>
    <submittedName>
        <fullName evidence="6">Aldo/keto reductase</fullName>
    </submittedName>
</protein>
<dbReference type="PRINTS" id="PR00069">
    <property type="entry name" value="ALDKETRDTASE"/>
</dbReference>
<dbReference type="PROSITE" id="PS00198">
    <property type="entry name" value="4FE4S_FER_1"/>
    <property type="match status" value="1"/>
</dbReference>
<dbReference type="InterPro" id="IPR017900">
    <property type="entry name" value="4Fe4S_Fe_S_CS"/>
</dbReference>
<dbReference type="InterPro" id="IPR009051">
    <property type="entry name" value="Helical_ferredxn"/>
</dbReference>
<dbReference type="Gene3D" id="1.10.1060.10">
    <property type="entry name" value="Alpha-helical ferredoxin"/>
    <property type="match status" value="1"/>
</dbReference>
<accession>A0ABT1Z7B3</accession>
<keyword evidence="1" id="KW-0479">Metal-binding</keyword>
<evidence type="ECO:0000313" key="6">
    <source>
        <dbReference type="EMBL" id="MCR9036098.1"/>
    </source>
</evidence>
<dbReference type="InterPro" id="IPR020471">
    <property type="entry name" value="AKR"/>
</dbReference>
<dbReference type="CDD" id="cd19096">
    <property type="entry name" value="AKR_Fe-S_oxidoreductase"/>
    <property type="match status" value="1"/>
</dbReference>
<dbReference type="EMBL" id="JANSKA010000002">
    <property type="protein sequence ID" value="MCR9036098.1"/>
    <property type="molecule type" value="Genomic_DNA"/>
</dbReference>
<evidence type="ECO:0000256" key="3">
    <source>
        <dbReference type="ARBA" id="ARBA00023014"/>
    </source>
</evidence>
<reference evidence="6 7" key="1">
    <citation type="submission" date="2022-08" db="EMBL/GenBank/DDBJ databases">
        <title>Tractidigestivibacter montrealensis type strain KD21.</title>
        <authorList>
            <person name="Diop K."/>
            <person name="Richard C."/>
            <person name="Routy B."/>
        </authorList>
    </citation>
    <scope>NUCLEOTIDE SEQUENCE [LARGE SCALE GENOMIC DNA]</scope>
    <source>
        <strain evidence="6 7">KD21</strain>
    </source>
</reference>
<dbReference type="SUPFAM" id="SSF51430">
    <property type="entry name" value="NAD(P)-linked oxidoreductase"/>
    <property type="match status" value="1"/>
</dbReference>
<evidence type="ECO:0000256" key="1">
    <source>
        <dbReference type="ARBA" id="ARBA00022723"/>
    </source>
</evidence>
<organism evidence="6 7">
    <name type="scientific">Tractidigestivibacter montrealensis</name>
    <dbReference type="NCBI Taxonomy" id="2972466"/>
    <lineage>
        <taxon>Bacteria</taxon>
        <taxon>Bacillati</taxon>
        <taxon>Actinomycetota</taxon>
        <taxon>Coriobacteriia</taxon>
        <taxon>Coriobacteriales</taxon>
        <taxon>Atopobiaceae</taxon>
        <taxon>Tractidigestivibacter</taxon>
    </lineage>
</organism>
<dbReference type="Pfam" id="PF00248">
    <property type="entry name" value="Aldo_ket_red"/>
    <property type="match status" value="1"/>
</dbReference>
<feature type="domain" description="4Fe-4S ferredoxin-type" evidence="5">
    <location>
        <begin position="294"/>
        <end position="359"/>
    </location>
</feature>
<gene>
    <name evidence="6" type="ORF">NVS32_03945</name>
</gene>
<dbReference type="Proteomes" id="UP001204320">
    <property type="component" value="Unassembled WGS sequence"/>
</dbReference>
<evidence type="ECO:0000259" key="4">
    <source>
        <dbReference type="Pfam" id="PF00248"/>
    </source>
</evidence>
<feature type="domain" description="NADP-dependent oxidoreductase" evidence="4">
    <location>
        <begin position="11"/>
        <end position="280"/>
    </location>
</feature>